<keyword evidence="2" id="KW-1185">Reference proteome</keyword>
<accession>A0A433DG59</accession>
<evidence type="ECO:0000313" key="2">
    <source>
        <dbReference type="Proteomes" id="UP000268093"/>
    </source>
</evidence>
<evidence type="ECO:0000313" key="1">
    <source>
        <dbReference type="EMBL" id="RUP49843.1"/>
    </source>
</evidence>
<reference evidence="1 2" key="1">
    <citation type="journal article" date="2018" name="New Phytol.">
        <title>Phylogenomics of Endogonaceae and evolution of mycorrhizas within Mucoromycota.</title>
        <authorList>
            <person name="Chang Y."/>
            <person name="Desiro A."/>
            <person name="Na H."/>
            <person name="Sandor L."/>
            <person name="Lipzen A."/>
            <person name="Clum A."/>
            <person name="Barry K."/>
            <person name="Grigoriev I.V."/>
            <person name="Martin F.M."/>
            <person name="Stajich J.E."/>
            <person name="Smith M.E."/>
            <person name="Bonito G."/>
            <person name="Spatafora J.W."/>
        </authorList>
    </citation>
    <scope>NUCLEOTIDE SEQUENCE [LARGE SCALE GENOMIC DNA]</scope>
    <source>
        <strain evidence="1 2">GMNB39</strain>
    </source>
</reference>
<proteinExistence type="predicted"/>
<gene>
    <name evidence="1" type="ORF">BC936DRAFT_141274</name>
</gene>
<organism evidence="1 2">
    <name type="scientific">Jimgerdemannia flammicorona</name>
    <dbReference type="NCBI Taxonomy" id="994334"/>
    <lineage>
        <taxon>Eukaryota</taxon>
        <taxon>Fungi</taxon>
        <taxon>Fungi incertae sedis</taxon>
        <taxon>Mucoromycota</taxon>
        <taxon>Mucoromycotina</taxon>
        <taxon>Endogonomycetes</taxon>
        <taxon>Endogonales</taxon>
        <taxon>Endogonaceae</taxon>
        <taxon>Jimgerdemannia</taxon>
    </lineage>
</organism>
<comment type="caution">
    <text evidence="1">The sequence shown here is derived from an EMBL/GenBank/DDBJ whole genome shotgun (WGS) entry which is preliminary data.</text>
</comment>
<dbReference type="EMBL" id="RBNI01001916">
    <property type="protein sequence ID" value="RUP49843.1"/>
    <property type="molecule type" value="Genomic_DNA"/>
</dbReference>
<protein>
    <submittedName>
        <fullName evidence="1">Uncharacterized protein</fullName>
    </submittedName>
</protein>
<sequence length="106" mass="12150">MYISPVSQDKKISEKRERSIVKFLEQNFRVGRIVFCIRDSTCTCPFENKQKTRKSPHSSNIPTRYIEMSSRLQAGERQLPSSDCSALVKRDSTTYEIPPDGPSSFT</sequence>
<dbReference type="AlphaFoldDB" id="A0A433DG59"/>
<dbReference type="Proteomes" id="UP000268093">
    <property type="component" value="Unassembled WGS sequence"/>
</dbReference>
<name>A0A433DG59_9FUNG</name>